<name>A0A8H7ZR41_9FUNG</name>
<dbReference type="OrthoDB" id="77989at2759"/>
<organism evidence="4 5">
    <name type="scientific">Olpidium bornovanus</name>
    <dbReference type="NCBI Taxonomy" id="278681"/>
    <lineage>
        <taxon>Eukaryota</taxon>
        <taxon>Fungi</taxon>
        <taxon>Fungi incertae sedis</taxon>
        <taxon>Olpidiomycota</taxon>
        <taxon>Olpidiomycotina</taxon>
        <taxon>Olpidiomycetes</taxon>
        <taxon>Olpidiales</taxon>
        <taxon>Olpidiaceae</taxon>
        <taxon>Olpidium</taxon>
    </lineage>
</organism>
<evidence type="ECO:0000256" key="2">
    <source>
        <dbReference type="SAM" id="MobiDB-lite"/>
    </source>
</evidence>
<feature type="compositionally biased region" description="Basic and acidic residues" evidence="2">
    <location>
        <begin position="201"/>
        <end position="218"/>
    </location>
</feature>
<gene>
    <name evidence="4" type="ORF">BJ554DRAFT_1822</name>
</gene>
<protein>
    <recommendedName>
        <fullName evidence="3">Nudix hydrolase domain-containing protein</fullName>
    </recommendedName>
</protein>
<dbReference type="GO" id="GO:0010945">
    <property type="term" value="F:coenzyme A diphosphatase activity"/>
    <property type="evidence" value="ECO:0007669"/>
    <property type="project" value="InterPro"/>
</dbReference>
<evidence type="ECO:0000313" key="5">
    <source>
        <dbReference type="Proteomes" id="UP000673691"/>
    </source>
</evidence>
<dbReference type="InterPro" id="IPR045121">
    <property type="entry name" value="CoAse"/>
</dbReference>
<dbReference type="PANTHER" id="PTHR12992:SF44">
    <property type="entry name" value="NUDIX HYDROLASE DOMAIN-CONTAINING PROTEIN"/>
    <property type="match status" value="1"/>
</dbReference>
<keyword evidence="1" id="KW-0378">Hydrolase</keyword>
<dbReference type="InterPro" id="IPR020084">
    <property type="entry name" value="NUDIX_hydrolase_CS"/>
</dbReference>
<dbReference type="InterPro" id="IPR000086">
    <property type="entry name" value="NUDIX_hydrolase_dom"/>
</dbReference>
<evidence type="ECO:0000313" key="4">
    <source>
        <dbReference type="EMBL" id="KAG5458036.1"/>
    </source>
</evidence>
<dbReference type="PROSITE" id="PS51462">
    <property type="entry name" value="NUDIX"/>
    <property type="match status" value="1"/>
</dbReference>
<dbReference type="PANTHER" id="PTHR12992">
    <property type="entry name" value="NUDIX HYDROLASE"/>
    <property type="match status" value="1"/>
</dbReference>
<reference evidence="4 5" key="1">
    <citation type="journal article" name="Sci. Rep.">
        <title>Genome-scale phylogenetic analyses confirm Olpidium as the closest living zoosporic fungus to the non-flagellated, terrestrial fungi.</title>
        <authorList>
            <person name="Chang Y."/>
            <person name="Rochon D."/>
            <person name="Sekimoto S."/>
            <person name="Wang Y."/>
            <person name="Chovatia M."/>
            <person name="Sandor L."/>
            <person name="Salamov A."/>
            <person name="Grigoriev I.V."/>
            <person name="Stajich J.E."/>
            <person name="Spatafora J.W."/>
        </authorList>
    </citation>
    <scope>NUCLEOTIDE SEQUENCE [LARGE SCALE GENOMIC DNA]</scope>
    <source>
        <strain evidence="4">S191</strain>
    </source>
</reference>
<accession>A0A8H7ZR41</accession>
<dbReference type="SUPFAM" id="SSF55811">
    <property type="entry name" value="Nudix"/>
    <property type="match status" value="1"/>
</dbReference>
<dbReference type="Proteomes" id="UP000673691">
    <property type="component" value="Unassembled WGS sequence"/>
</dbReference>
<evidence type="ECO:0000256" key="1">
    <source>
        <dbReference type="ARBA" id="ARBA00022801"/>
    </source>
</evidence>
<proteinExistence type="predicted"/>
<feature type="region of interest" description="Disordered" evidence="2">
    <location>
        <begin position="189"/>
        <end position="225"/>
    </location>
</feature>
<keyword evidence="5" id="KW-1185">Reference proteome</keyword>
<dbReference type="EMBL" id="JAEFCI010009079">
    <property type="protein sequence ID" value="KAG5458036.1"/>
    <property type="molecule type" value="Genomic_DNA"/>
</dbReference>
<feature type="domain" description="Nudix hydrolase" evidence="3">
    <location>
        <begin position="160"/>
        <end position="225"/>
    </location>
</feature>
<dbReference type="AlphaFoldDB" id="A0A8H7ZR41"/>
<sequence>MSRGNEGPAVAPVAGHGAFRAAAERPPCFSAAGPTEQAPALRPSARLPDAADAAPRFLPPDLLCNLANNLASFPPKLVPAAPGGGPLGSRCHDQVRRAAVSAVLRVRPREEDRRAADEAWAAVGGTHPAGREDVHRFLQRASFPVSFVSLARASRRFASPPRSRRGPWVRRGTPEILFIKRATRAGDRWSGHVAFPGGKQEPSETARQTAERETREELGLDLTVG</sequence>
<dbReference type="InterPro" id="IPR015797">
    <property type="entry name" value="NUDIX_hydrolase-like_dom_sf"/>
</dbReference>
<comment type="caution">
    <text evidence="4">The sequence shown here is derived from an EMBL/GenBank/DDBJ whole genome shotgun (WGS) entry which is preliminary data.</text>
</comment>
<dbReference type="Gene3D" id="3.90.79.10">
    <property type="entry name" value="Nucleoside Triphosphate Pyrophosphohydrolase"/>
    <property type="match status" value="1"/>
</dbReference>
<dbReference type="PROSITE" id="PS00893">
    <property type="entry name" value="NUDIX_BOX"/>
    <property type="match status" value="1"/>
</dbReference>
<dbReference type="Pfam" id="PF00293">
    <property type="entry name" value="NUDIX"/>
    <property type="match status" value="1"/>
</dbReference>
<evidence type="ECO:0000259" key="3">
    <source>
        <dbReference type="PROSITE" id="PS51462"/>
    </source>
</evidence>